<evidence type="ECO:0000313" key="2">
    <source>
        <dbReference type="Proteomes" id="UP001161697"/>
    </source>
</evidence>
<reference evidence="1" key="1">
    <citation type="submission" date="2022-09" db="EMBL/GenBank/DDBJ databases">
        <title>Intensive care unit water sources are persistently colonized with multi-drug resistant bacteria and are the site of extensive horizontal gene transfer of antibiotic resistance genes.</title>
        <authorList>
            <person name="Diorio-Toth L."/>
        </authorList>
    </citation>
    <scope>NUCLEOTIDE SEQUENCE</scope>
    <source>
        <strain evidence="1">GD03704</strain>
    </source>
</reference>
<protein>
    <submittedName>
        <fullName evidence="1">AlpA family transcriptional regulator</fullName>
    </submittedName>
</protein>
<dbReference type="SUPFAM" id="SSF46955">
    <property type="entry name" value="Putative DNA-binding domain"/>
    <property type="match status" value="1"/>
</dbReference>
<name>A0AA42QEH2_ECTOL</name>
<dbReference type="Pfam" id="PF05930">
    <property type="entry name" value="Phage_AlpA"/>
    <property type="match status" value="1"/>
</dbReference>
<evidence type="ECO:0000313" key="1">
    <source>
        <dbReference type="EMBL" id="MDH1341114.1"/>
    </source>
</evidence>
<dbReference type="Proteomes" id="UP001161697">
    <property type="component" value="Unassembled WGS sequence"/>
</dbReference>
<dbReference type="PANTHER" id="PTHR36154">
    <property type="entry name" value="DNA-BINDING TRANSCRIPTIONAL ACTIVATOR ALPA"/>
    <property type="match status" value="1"/>
</dbReference>
<dbReference type="InterPro" id="IPR052931">
    <property type="entry name" value="Prophage_regulatory_activator"/>
</dbReference>
<sequence>MKIIRLKEVIDSTGLARSTIYKHIGQGTFPRPVPLVGHCVGWLENEIQEWIKARVAERDRIN</sequence>
<accession>A0AA42QEH2</accession>
<dbReference type="InterPro" id="IPR010260">
    <property type="entry name" value="AlpA"/>
</dbReference>
<comment type="caution">
    <text evidence="1">The sequence shown here is derived from an EMBL/GenBank/DDBJ whole genome shotgun (WGS) entry which is preliminary data.</text>
</comment>
<dbReference type="AlphaFoldDB" id="A0AA42QEH2"/>
<dbReference type="RefSeq" id="WP_279534821.1">
    <property type="nucleotide sequence ID" value="NZ_CP104579.1"/>
</dbReference>
<dbReference type="PANTHER" id="PTHR36154:SF1">
    <property type="entry name" value="DNA-BINDING TRANSCRIPTIONAL ACTIVATOR ALPA"/>
    <property type="match status" value="1"/>
</dbReference>
<dbReference type="EMBL" id="JAOCJE010000001">
    <property type="protein sequence ID" value="MDH1341114.1"/>
    <property type="molecule type" value="Genomic_DNA"/>
</dbReference>
<gene>
    <name evidence="1" type="ORF">N5J11_18280</name>
</gene>
<dbReference type="InterPro" id="IPR009061">
    <property type="entry name" value="DNA-bd_dom_put_sf"/>
</dbReference>
<proteinExistence type="predicted"/>
<dbReference type="Gene3D" id="1.10.238.160">
    <property type="match status" value="1"/>
</dbReference>
<organism evidence="1 2">
    <name type="scientific">Ectopseudomonas oleovorans</name>
    <name type="common">Pseudomonas oleovorans</name>
    <dbReference type="NCBI Taxonomy" id="301"/>
    <lineage>
        <taxon>Bacteria</taxon>
        <taxon>Pseudomonadati</taxon>
        <taxon>Pseudomonadota</taxon>
        <taxon>Gammaproteobacteria</taxon>
        <taxon>Pseudomonadales</taxon>
        <taxon>Pseudomonadaceae</taxon>
        <taxon>Ectopseudomonas</taxon>
    </lineage>
</organism>